<dbReference type="STRING" id="172043.RM53_14825"/>
<evidence type="ECO:0000256" key="1">
    <source>
        <dbReference type="SAM" id="Phobius"/>
    </source>
</evidence>
<evidence type="ECO:0000313" key="3">
    <source>
        <dbReference type="Proteomes" id="UP000031166"/>
    </source>
</evidence>
<proteinExistence type="predicted"/>
<gene>
    <name evidence="2" type="ORF">RM53_14825</name>
</gene>
<protein>
    <submittedName>
        <fullName evidence="2">Membrane protein</fullName>
    </submittedName>
</protein>
<accession>A0A0B4DNN3</accession>
<name>A0A0B4DNN3_9CAUL</name>
<dbReference type="AlphaFoldDB" id="A0A0B4DNN3"/>
<keyword evidence="1" id="KW-0812">Transmembrane</keyword>
<dbReference type="Proteomes" id="UP000031166">
    <property type="component" value="Unassembled WGS sequence"/>
</dbReference>
<feature type="transmembrane region" description="Helical" evidence="1">
    <location>
        <begin position="44"/>
        <end position="63"/>
    </location>
</feature>
<reference evidence="2 3" key="1">
    <citation type="submission" date="2014-12" db="EMBL/GenBank/DDBJ databases">
        <title>Genome sequencing of Brevundimonas nasdae TPW30.</title>
        <authorList>
            <person name="Tan P.W."/>
            <person name="Chan K.-G."/>
        </authorList>
    </citation>
    <scope>NUCLEOTIDE SEQUENCE [LARGE SCALE GENOMIC DNA]</scope>
    <source>
        <strain evidence="2 3">TPW30</strain>
    </source>
</reference>
<keyword evidence="1" id="KW-0472">Membrane</keyword>
<dbReference type="Gene3D" id="3.10.310.50">
    <property type="match status" value="1"/>
</dbReference>
<sequence>MVMQITDYDRTRIAEAIAAAERQTSGEIFCVVSRRVSTYVDVSLAWAAAMALLAPIVFVPFVLDLRWPSDGWEAAHQAAQDATTAQALGLYALSQAVVFVGVFLMTRIPAVRRLVTPAGVRRGRVREAALQQFLAQGVHVTQERTGVLIFAALDEHQVELIADEGIYEKVDEDAWAQAVAVLTRELRADRPVNGFAAAIGLCGEVLARHFPPRADNRNELPDHLILL</sequence>
<dbReference type="PANTHER" id="PTHR30373:SF8">
    <property type="entry name" value="BLL7265 PROTEIN"/>
    <property type="match status" value="1"/>
</dbReference>
<comment type="caution">
    <text evidence="2">The sequence shown here is derived from an EMBL/GenBank/DDBJ whole genome shotgun (WGS) entry which is preliminary data.</text>
</comment>
<feature type="transmembrane region" description="Helical" evidence="1">
    <location>
        <begin position="83"/>
        <end position="104"/>
    </location>
</feature>
<organism evidence="2 3">
    <name type="scientific">Brevundimonas nasdae</name>
    <dbReference type="NCBI Taxonomy" id="172043"/>
    <lineage>
        <taxon>Bacteria</taxon>
        <taxon>Pseudomonadati</taxon>
        <taxon>Pseudomonadota</taxon>
        <taxon>Alphaproteobacteria</taxon>
        <taxon>Caulobacterales</taxon>
        <taxon>Caulobacteraceae</taxon>
        <taxon>Brevundimonas</taxon>
    </lineage>
</organism>
<dbReference type="EMBL" id="JWSY01000029">
    <property type="protein sequence ID" value="KIC55838.1"/>
    <property type="molecule type" value="Genomic_DNA"/>
</dbReference>
<keyword evidence="1" id="KW-1133">Transmembrane helix</keyword>
<dbReference type="PANTHER" id="PTHR30373">
    <property type="entry name" value="UPF0603 PROTEIN YGCG"/>
    <property type="match status" value="1"/>
</dbReference>
<evidence type="ECO:0000313" key="2">
    <source>
        <dbReference type="EMBL" id="KIC55838.1"/>
    </source>
</evidence>